<dbReference type="GO" id="GO:0005886">
    <property type="term" value="C:plasma membrane"/>
    <property type="evidence" value="ECO:0007669"/>
    <property type="project" value="UniProtKB-SubCell"/>
</dbReference>
<name>A0A7G8TEJ7_9FIRM</name>
<evidence type="ECO:0000313" key="12">
    <source>
        <dbReference type="EMBL" id="QNK42038.1"/>
    </source>
</evidence>
<evidence type="ECO:0000256" key="4">
    <source>
        <dbReference type="ARBA" id="ARBA00022692"/>
    </source>
</evidence>
<dbReference type="SMART" id="SM00382">
    <property type="entry name" value="AAA"/>
    <property type="match status" value="1"/>
</dbReference>
<dbReference type="Proteomes" id="UP000515909">
    <property type="component" value="Chromosome"/>
</dbReference>
<feature type="transmembrane region" description="Helical" evidence="9">
    <location>
        <begin position="155"/>
        <end position="173"/>
    </location>
</feature>
<dbReference type="GO" id="GO:0015421">
    <property type="term" value="F:ABC-type oligopeptide transporter activity"/>
    <property type="evidence" value="ECO:0007669"/>
    <property type="project" value="TreeGrafter"/>
</dbReference>
<dbReference type="AlphaFoldDB" id="A0A7G8TEJ7"/>
<accession>A0A7G8TEJ7</accession>
<dbReference type="Gene3D" id="1.20.1560.10">
    <property type="entry name" value="ABC transporter type 1, transmembrane domain"/>
    <property type="match status" value="1"/>
</dbReference>
<feature type="transmembrane region" description="Helical" evidence="9">
    <location>
        <begin position="278"/>
        <end position="296"/>
    </location>
</feature>
<gene>
    <name evidence="12" type="ORF">HCR03_07370</name>
</gene>
<feature type="transmembrane region" description="Helical" evidence="9">
    <location>
        <begin position="235"/>
        <end position="258"/>
    </location>
</feature>
<dbReference type="SUPFAM" id="SSF52540">
    <property type="entry name" value="P-loop containing nucleoside triphosphate hydrolases"/>
    <property type="match status" value="1"/>
</dbReference>
<evidence type="ECO:0000256" key="2">
    <source>
        <dbReference type="ARBA" id="ARBA00022448"/>
    </source>
</evidence>
<evidence type="ECO:0000256" key="8">
    <source>
        <dbReference type="ARBA" id="ARBA00023136"/>
    </source>
</evidence>
<dbReference type="PANTHER" id="PTHR43394:SF1">
    <property type="entry name" value="ATP-BINDING CASSETTE SUB-FAMILY B MEMBER 10, MITOCHONDRIAL"/>
    <property type="match status" value="1"/>
</dbReference>
<dbReference type="PROSITE" id="PS50893">
    <property type="entry name" value="ABC_TRANSPORTER_2"/>
    <property type="match status" value="1"/>
</dbReference>
<dbReference type="EMBL" id="CP060286">
    <property type="protein sequence ID" value="QNK42038.1"/>
    <property type="molecule type" value="Genomic_DNA"/>
</dbReference>
<dbReference type="PROSITE" id="PS50929">
    <property type="entry name" value="ABC_TM1F"/>
    <property type="match status" value="1"/>
</dbReference>
<dbReference type="InterPro" id="IPR011527">
    <property type="entry name" value="ABC1_TM_dom"/>
</dbReference>
<dbReference type="InterPro" id="IPR036640">
    <property type="entry name" value="ABC1_TM_sf"/>
</dbReference>
<dbReference type="Gene3D" id="3.40.50.300">
    <property type="entry name" value="P-loop containing nucleotide triphosphate hydrolases"/>
    <property type="match status" value="1"/>
</dbReference>
<dbReference type="Pfam" id="PF00005">
    <property type="entry name" value="ABC_tran"/>
    <property type="match status" value="1"/>
</dbReference>
<proteinExistence type="predicted"/>
<dbReference type="InterPro" id="IPR027417">
    <property type="entry name" value="P-loop_NTPase"/>
</dbReference>
<dbReference type="KEGG" id="cfem:HCR03_07370"/>
<feature type="transmembrane region" description="Helical" evidence="9">
    <location>
        <begin position="12"/>
        <end position="32"/>
    </location>
</feature>
<feature type="transmembrane region" description="Helical" evidence="9">
    <location>
        <begin position="58"/>
        <end position="85"/>
    </location>
</feature>
<keyword evidence="3" id="KW-1003">Cell membrane</keyword>
<protein>
    <submittedName>
        <fullName evidence="12">ABC transporter ATP-binding protein</fullName>
    </submittedName>
</protein>
<dbReference type="InterPro" id="IPR039421">
    <property type="entry name" value="Type_1_exporter"/>
</dbReference>
<dbReference type="CDD" id="cd18548">
    <property type="entry name" value="ABC_6TM_Tm287_like"/>
    <property type="match status" value="1"/>
</dbReference>
<reference evidence="12 13" key="1">
    <citation type="submission" date="2020-08" db="EMBL/GenBank/DDBJ databases">
        <title>The isolate Caproiciproducens sp. 7D4C2 produces n-caproate at mildly acidic conditions from hexoses: genome and rBOX comparison with related strains and chain-elongating bacteria.</title>
        <authorList>
            <person name="Esquivel-Elizondo S."/>
            <person name="Bagci C."/>
            <person name="Temovska M."/>
            <person name="Jeon B.S."/>
            <person name="Bessarab I."/>
            <person name="Williams R.B.H."/>
            <person name="Huson D.H."/>
            <person name="Angenent L.T."/>
        </authorList>
    </citation>
    <scope>NUCLEOTIDE SEQUENCE [LARGE SCALE GENOMIC DNA]</scope>
    <source>
        <strain evidence="12 13">7D4C2</strain>
    </source>
</reference>
<dbReference type="FunFam" id="1.20.1560.10:FF:000040">
    <property type="entry name" value="Multidrug ABC transporter ATP-binding protein"/>
    <property type="match status" value="1"/>
</dbReference>
<evidence type="ECO:0000259" key="11">
    <source>
        <dbReference type="PROSITE" id="PS50929"/>
    </source>
</evidence>
<dbReference type="PROSITE" id="PS00211">
    <property type="entry name" value="ABC_TRANSPORTER_1"/>
    <property type="match status" value="1"/>
</dbReference>
<keyword evidence="2" id="KW-0813">Transport</keyword>
<evidence type="ECO:0000256" key="9">
    <source>
        <dbReference type="SAM" id="Phobius"/>
    </source>
</evidence>
<dbReference type="RefSeq" id="WP_187037406.1">
    <property type="nucleotide sequence ID" value="NZ_CP060286.1"/>
</dbReference>
<feature type="domain" description="ABC transmembrane type-1" evidence="11">
    <location>
        <begin position="16"/>
        <end position="298"/>
    </location>
</feature>
<keyword evidence="8 9" id="KW-0472">Membrane</keyword>
<dbReference type="SUPFAM" id="SSF90123">
    <property type="entry name" value="ABC transporter transmembrane region"/>
    <property type="match status" value="1"/>
</dbReference>
<dbReference type="FunFam" id="3.40.50.300:FF:000854">
    <property type="entry name" value="Multidrug ABC transporter ATP-binding protein"/>
    <property type="match status" value="1"/>
</dbReference>
<dbReference type="InterPro" id="IPR003439">
    <property type="entry name" value="ABC_transporter-like_ATP-bd"/>
</dbReference>
<organism evidence="12 13">
    <name type="scientific">Caproicibacter fermentans</name>
    <dbReference type="NCBI Taxonomy" id="2576756"/>
    <lineage>
        <taxon>Bacteria</taxon>
        <taxon>Bacillati</taxon>
        <taxon>Bacillota</taxon>
        <taxon>Clostridia</taxon>
        <taxon>Eubacteriales</taxon>
        <taxon>Acutalibacteraceae</taxon>
        <taxon>Caproicibacter</taxon>
    </lineage>
</organism>
<evidence type="ECO:0000256" key="7">
    <source>
        <dbReference type="ARBA" id="ARBA00022989"/>
    </source>
</evidence>
<keyword evidence="6 12" id="KW-0067">ATP-binding</keyword>
<dbReference type="PANTHER" id="PTHR43394">
    <property type="entry name" value="ATP-DEPENDENT PERMEASE MDL1, MITOCHONDRIAL"/>
    <property type="match status" value="1"/>
</dbReference>
<feature type="transmembrane region" description="Helical" evidence="9">
    <location>
        <begin position="125"/>
        <end position="149"/>
    </location>
</feature>
<comment type="subcellular location">
    <subcellularLocation>
        <location evidence="1">Cell membrane</location>
        <topology evidence="1">Multi-pass membrane protein</topology>
    </subcellularLocation>
</comment>
<evidence type="ECO:0000259" key="10">
    <source>
        <dbReference type="PROSITE" id="PS50893"/>
    </source>
</evidence>
<dbReference type="InterPro" id="IPR017871">
    <property type="entry name" value="ABC_transporter-like_CS"/>
</dbReference>
<keyword evidence="7 9" id="KW-1133">Transmembrane helix</keyword>
<dbReference type="GO" id="GO:0005524">
    <property type="term" value="F:ATP binding"/>
    <property type="evidence" value="ECO:0007669"/>
    <property type="project" value="UniProtKB-KW"/>
</dbReference>
<evidence type="ECO:0000256" key="6">
    <source>
        <dbReference type="ARBA" id="ARBA00022840"/>
    </source>
</evidence>
<dbReference type="GO" id="GO:0016887">
    <property type="term" value="F:ATP hydrolysis activity"/>
    <property type="evidence" value="ECO:0007669"/>
    <property type="project" value="InterPro"/>
</dbReference>
<sequence length="575" mass="64226">MLKIYRNLKPYTVSIIMILVFLFLQVMSDLYLPTLMSDIVNNGIMTENIGYIWKTGEYMLLIAAGGVICAVVAGFLGARVSVGLGRILRNRIFRRVENFSLHEFDRFGSSTLITRTTNDIIQIQTVTIMIINMMIRAPLTCVGGIFQAYHQDRTLTLILAIALPVLILIIYLVTSKVVPIFRQVQRKLDRINLILRENLTGIRVIRAFNKIDHEKARFETANKDLTDTYIHVNRIMAVLMPMMMLIMNLVTVCVLWFGSKRIDTGEMNLGALMAFVQYAMQIMFSLLMFVMMFVMIPRAQAAADRINEVLSTEPEIIDPQLPEPAAAEKGYVEFRNVTFRYHGAEQSAIQNVSFSVKPGETTAIIGGTGSGKSTLINLIPRFYDADEGQVLVDGIDVKAMPQEELRNKIGFVPQKARLFTGTVDENLRYGKEDASEDEIRHAADVAQASEFISQMSDGYDSMLSEGGQNLSGGQKQRLSIARALVRRPEIYVFDDSFSALDFKTDAKLRAALKKDTQKATVIIVAQRVGTVMDADRIIVLDEGSVAGIGTHSELLKSCGVYREIVASQLSEEELA</sequence>
<dbReference type="InterPro" id="IPR003593">
    <property type="entry name" value="AAA+_ATPase"/>
</dbReference>
<evidence type="ECO:0000256" key="1">
    <source>
        <dbReference type="ARBA" id="ARBA00004651"/>
    </source>
</evidence>
<feature type="domain" description="ABC transporter" evidence="10">
    <location>
        <begin position="332"/>
        <end position="567"/>
    </location>
</feature>
<dbReference type="Pfam" id="PF00664">
    <property type="entry name" value="ABC_membrane"/>
    <property type="match status" value="1"/>
</dbReference>
<evidence type="ECO:0000313" key="13">
    <source>
        <dbReference type="Proteomes" id="UP000515909"/>
    </source>
</evidence>
<evidence type="ECO:0000256" key="5">
    <source>
        <dbReference type="ARBA" id="ARBA00022741"/>
    </source>
</evidence>
<keyword evidence="4 9" id="KW-0812">Transmembrane</keyword>
<keyword evidence="5" id="KW-0547">Nucleotide-binding</keyword>
<evidence type="ECO:0000256" key="3">
    <source>
        <dbReference type="ARBA" id="ARBA00022475"/>
    </source>
</evidence>